<evidence type="ECO:0000256" key="10">
    <source>
        <dbReference type="SAM" id="MobiDB-lite"/>
    </source>
</evidence>
<evidence type="ECO:0000256" key="2">
    <source>
        <dbReference type="ARBA" id="ARBA00022438"/>
    </source>
</evidence>
<dbReference type="GO" id="GO:0008235">
    <property type="term" value="F:metalloexopeptidase activity"/>
    <property type="evidence" value="ECO:0007669"/>
    <property type="project" value="InterPro"/>
</dbReference>
<feature type="domain" description="Peptidase M28" evidence="11">
    <location>
        <begin position="197"/>
        <end position="391"/>
    </location>
</feature>
<evidence type="ECO:0000256" key="6">
    <source>
        <dbReference type="ARBA" id="ARBA00022801"/>
    </source>
</evidence>
<dbReference type="GO" id="GO:0006508">
    <property type="term" value="P:proteolysis"/>
    <property type="evidence" value="ECO:0007669"/>
    <property type="project" value="UniProtKB-KW"/>
</dbReference>
<comment type="similarity">
    <text evidence="8">Belongs to the peptidase M28 family. M28E subfamily.</text>
</comment>
<dbReference type="OrthoDB" id="2214at2759"/>
<name>A0A139AK70_GONPJ</name>
<dbReference type="EC" id="3.4.-.-" evidence="9"/>
<evidence type="ECO:0000256" key="4">
    <source>
        <dbReference type="ARBA" id="ARBA00022723"/>
    </source>
</evidence>
<evidence type="ECO:0000256" key="5">
    <source>
        <dbReference type="ARBA" id="ARBA00022729"/>
    </source>
</evidence>
<feature type="chain" id="PRO_5007230263" description="Peptide hydrolase" evidence="9">
    <location>
        <begin position="21"/>
        <end position="401"/>
    </location>
</feature>
<proteinExistence type="inferred from homology"/>
<evidence type="ECO:0000256" key="3">
    <source>
        <dbReference type="ARBA" id="ARBA00022670"/>
    </source>
</evidence>
<dbReference type="EMBL" id="KQ965749">
    <property type="protein sequence ID" value="KXS16903.1"/>
    <property type="molecule type" value="Genomic_DNA"/>
</dbReference>
<dbReference type="STRING" id="1344416.A0A139AK70"/>
<evidence type="ECO:0000256" key="8">
    <source>
        <dbReference type="ARBA" id="ARBA00043962"/>
    </source>
</evidence>
<dbReference type="GO" id="GO:0046872">
    <property type="term" value="F:metal ion binding"/>
    <property type="evidence" value="ECO:0007669"/>
    <property type="project" value="UniProtKB-KW"/>
</dbReference>
<keyword evidence="3 9" id="KW-0645">Protease</keyword>
<reference evidence="12 13" key="1">
    <citation type="journal article" date="2015" name="Genome Biol. Evol.">
        <title>Phylogenomic analyses indicate that early fungi evolved digesting cell walls of algal ancestors of land plants.</title>
        <authorList>
            <person name="Chang Y."/>
            <person name="Wang S."/>
            <person name="Sekimoto S."/>
            <person name="Aerts A.L."/>
            <person name="Choi C."/>
            <person name="Clum A."/>
            <person name="LaButti K.M."/>
            <person name="Lindquist E.A."/>
            <person name="Yee Ngan C."/>
            <person name="Ohm R.A."/>
            <person name="Salamov A.A."/>
            <person name="Grigoriev I.V."/>
            <person name="Spatafora J.W."/>
            <person name="Berbee M.L."/>
        </authorList>
    </citation>
    <scope>NUCLEOTIDE SEQUENCE [LARGE SCALE GENOMIC DNA]</scope>
    <source>
        <strain evidence="12 13">JEL478</strain>
    </source>
</reference>
<evidence type="ECO:0000313" key="13">
    <source>
        <dbReference type="Proteomes" id="UP000070544"/>
    </source>
</evidence>
<feature type="region of interest" description="Disordered" evidence="10">
    <location>
        <begin position="176"/>
        <end position="195"/>
    </location>
</feature>
<dbReference type="PANTHER" id="PTHR12147">
    <property type="entry name" value="METALLOPEPTIDASE M28 FAMILY MEMBER"/>
    <property type="match status" value="1"/>
</dbReference>
<keyword evidence="4 9" id="KW-0479">Metal-binding</keyword>
<dbReference type="OMA" id="GMLQQDM"/>
<feature type="signal peptide" evidence="9">
    <location>
        <begin position="1"/>
        <end position="20"/>
    </location>
</feature>
<evidence type="ECO:0000313" key="12">
    <source>
        <dbReference type="EMBL" id="KXS16903.1"/>
    </source>
</evidence>
<dbReference type="Pfam" id="PF04389">
    <property type="entry name" value="Peptidase_M28"/>
    <property type="match status" value="1"/>
</dbReference>
<dbReference type="AlphaFoldDB" id="A0A139AK70"/>
<keyword evidence="7 9" id="KW-0862">Zinc</keyword>
<feature type="compositionally biased region" description="Basic and acidic residues" evidence="10">
    <location>
        <begin position="176"/>
        <end position="191"/>
    </location>
</feature>
<evidence type="ECO:0000256" key="1">
    <source>
        <dbReference type="ARBA" id="ARBA00001947"/>
    </source>
</evidence>
<comment type="cofactor">
    <cofactor evidence="1">
        <name>Zn(2+)</name>
        <dbReference type="ChEBI" id="CHEBI:29105"/>
    </cofactor>
</comment>
<gene>
    <name evidence="12" type="ORF">M427DRAFT_144500</name>
</gene>
<sequence>MRRVALLAILSVFFFATVKSWPTTHPSLLDLSDSSADDRELIAQPPVWVEPWGPRLIQLEDGAAPISMTEEEILDLIRAKRKFMDVTQWPSDIEVSVWKSPSGISPASKDTPKLRYQPILKGVFSNISEDACRTFLTKFSSFPTRYFRSQSGVDSAKWLLSEITKLADSTIEQRIREGHRPIEKAQDEDKGSSTGATQPIVVVSAHQDSINQWNPWFGRAPGADDDGSGSTTLHEAFSVYTKAGLVPEIPIEFHWYAGEEGGLLGSQTVVSAYKKKGVAVRGVLHIDMAGWTGEANGKKEVIGIGQDFVDPSLTKFMESLVDEYLTIPHVTTECGYACSDHASWTKAGYPAVFPFESTFKDSNPYIHTTKDSIEQISFSHIAQHVRLVLSFLVELGGLTES</sequence>
<evidence type="ECO:0000259" key="11">
    <source>
        <dbReference type="Pfam" id="PF04389"/>
    </source>
</evidence>
<dbReference type="GO" id="GO:0004177">
    <property type="term" value="F:aminopeptidase activity"/>
    <property type="evidence" value="ECO:0007669"/>
    <property type="project" value="UniProtKB-KW"/>
</dbReference>
<dbReference type="Gene3D" id="3.40.630.10">
    <property type="entry name" value="Zn peptidases"/>
    <property type="match status" value="1"/>
</dbReference>
<dbReference type="SUPFAM" id="SSF53187">
    <property type="entry name" value="Zn-dependent exopeptidases"/>
    <property type="match status" value="1"/>
</dbReference>
<evidence type="ECO:0000256" key="9">
    <source>
        <dbReference type="RuleBase" id="RU361240"/>
    </source>
</evidence>
<keyword evidence="2" id="KW-0031">Aminopeptidase</keyword>
<dbReference type="InterPro" id="IPR007484">
    <property type="entry name" value="Peptidase_M28"/>
</dbReference>
<organism evidence="12 13">
    <name type="scientific">Gonapodya prolifera (strain JEL478)</name>
    <name type="common">Monoblepharis prolifera</name>
    <dbReference type="NCBI Taxonomy" id="1344416"/>
    <lineage>
        <taxon>Eukaryota</taxon>
        <taxon>Fungi</taxon>
        <taxon>Fungi incertae sedis</taxon>
        <taxon>Chytridiomycota</taxon>
        <taxon>Chytridiomycota incertae sedis</taxon>
        <taxon>Monoblepharidomycetes</taxon>
        <taxon>Monoblepharidales</taxon>
        <taxon>Gonapodyaceae</taxon>
        <taxon>Gonapodya</taxon>
    </lineage>
</organism>
<keyword evidence="13" id="KW-1185">Reference proteome</keyword>
<keyword evidence="5 9" id="KW-0732">Signal</keyword>
<dbReference type="Proteomes" id="UP000070544">
    <property type="component" value="Unassembled WGS sequence"/>
</dbReference>
<evidence type="ECO:0000256" key="7">
    <source>
        <dbReference type="ARBA" id="ARBA00022833"/>
    </source>
</evidence>
<dbReference type="InterPro" id="IPR045175">
    <property type="entry name" value="M28_fam"/>
</dbReference>
<keyword evidence="6 9" id="KW-0378">Hydrolase</keyword>
<protein>
    <recommendedName>
        <fullName evidence="9">Peptide hydrolase</fullName>
        <ecNumber evidence="9">3.4.-.-</ecNumber>
    </recommendedName>
</protein>
<accession>A0A139AK70</accession>
<dbReference type="PANTHER" id="PTHR12147:SF56">
    <property type="entry name" value="AMINOPEPTIDASE YDR415C-RELATED"/>
    <property type="match status" value="1"/>
</dbReference>